<keyword evidence="3" id="KW-1185">Reference proteome</keyword>
<dbReference type="OrthoDB" id="663842at2"/>
<keyword evidence="1" id="KW-0732">Signal</keyword>
<name>A0A5P2FZE1_9BACT</name>
<dbReference type="EMBL" id="CP044016">
    <property type="protein sequence ID" value="QES88307.1"/>
    <property type="molecule type" value="Genomic_DNA"/>
</dbReference>
<protein>
    <recommendedName>
        <fullName evidence="4">DUF4252 domain-containing protein</fullName>
    </recommendedName>
</protein>
<sequence>MKFIFCLLFFFCTIIASAQINLDEIRSNYTIALFEKSICIKMIKVLSTQKSQAIYLGYLGGFQTMMAKHYSNPFSKLKTFNQGKVNIESAILKDNDDVELKYIRYSVQKNAPLILGYHDNLEMDRKCLEENKCKIKSNIVVKNINQLLK</sequence>
<feature type="signal peptide" evidence="1">
    <location>
        <begin position="1"/>
        <end position="18"/>
    </location>
</feature>
<dbReference type="AlphaFoldDB" id="A0A5P2FZE1"/>
<accession>A0A5P2FZE1</accession>
<dbReference type="Proteomes" id="UP000292424">
    <property type="component" value="Chromosome"/>
</dbReference>
<feature type="chain" id="PRO_5024306741" description="DUF4252 domain-containing protein" evidence="1">
    <location>
        <begin position="19"/>
        <end position="149"/>
    </location>
</feature>
<evidence type="ECO:0000256" key="1">
    <source>
        <dbReference type="SAM" id="SignalP"/>
    </source>
</evidence>
<dbReference type="KEGG" id="arac:E0W69_006375"/>
<evidence type="ECO:0000313" key="3">
    <source>
        <dbReference type="Proteomes" id="UP000292424"/>
    </source>
</evidence>
<reference evidence="2 3" key="1">
    <citation type="submission" date="2019-09" db="EMBL/GenBank/DDBJ databases">
        <title>Complete genome sequence of Arachidicoccus sp. B3-10 isolated from apple orchard soil.</title>
        <authorList>
            <person name="Kim H.S."/>
            <person name="Han K.-I."/>
            <person name="Suh M.K."/>
            <person name="Lee K.C."/>
            <person name="Eom M.K."/>
            <person name="Kim J.-S."/>
            <person name="Kang S.W."/>
            <person name="Sin Y."/>
            <person name="Lee J.-S."/>
        </authorList>
    </citation>
    <scope>NUCLEOTIDE SEQUENCE [LARGE SCALE GENOMIC DNA]</scope>
    <source>
        <strain evidence="2 3">B3-10</strain>
    </source>
</reference>
<organism evidence="2 3">
    <name type="scientific">Rhizosphaericola mali</name>
    <dbReference type="NCBI Taxonomy" id="2545455"/>
    <lineage>
        <taxon>Bacteria</taxon>
        <taxon>Pseudomonadati</taxon>
        <taxon>Bacteroidota</taxon>
        <taxon>Chitinophagia</taxon>
        <taxon>Chitinophagales</taxon>
        <taxon>Chitinophagaceae</taxon>
        <taxon>Rhizosphaericola</taxon>
    </lineage>
</organism>
<evidence type="ECO:0008006" key="4">
    <source>
        <dbReference type="Google" id="ProtNLM"/>
    </source>
</evidence>
<proteinExistence type="predicted"/>
<evidence type="ECO:0000313" key="2">
    <source>
        <dbReference type="EMBL" id="QES88307.1"/>
    </source>
</evidence>
<gene>
    <name evidence="2" type="ORF">E0W69_006375</name>
</gene>